<dbReference type="PANTHER" id="PTHR46268">
    <property type="entry name" value="STRESS RESPONSE PROTEIN NHAX"/>
    <property type="match status" value="1"/>
</dbReference>
<dbReference type="InterPro" id="IPR006016">
    <property type="entry name" value="UspA"/>
</dbReference>
<evidence type="ECO:0000313" key="3">
    <source>
        <dbReference type="EMBL" id="WKN36427.1"/>
    </source>
</evidence>
<dbReference type="PANTHER" id="PTHR46268:SF6">
    <property type="entry name" value="UNIVERSAL STRESS PROTEIN UP12"/>
    <property type="match status" value="1"/>
</dbReference>
<comment type="similarity">
    <text evidence="1">Belongs to the universal stress protein A family.</text>
</comment>
<evidence type="ECO:0000259" key="2">
    <source>
        <dbReference type="Pfam" id="PF00582"/>
    </source>
</evidence>
<reference evidence="3" key="1">
    <citation type="journal article" date="2023" name="Comput. Struct. Biotechnol. J.">
        <title>Discovery of a novel marine Bacteroidetes with a rich repertoire of carbohydrate-active enzymes.</title>
        <authorList>
            <person name="Chen B."/>
            <person name="Liu G."/>
            <person name="Chen Q."/>
            <person name="Wang H."/>
            <person name="Liu L."/>
            <person name="Tang K."/>
        </authorList>
    </citation>
    <scope>NUCLEOTIDE SEQUENCE</scope>
    <source>
        <strain evidence="3">TK19036</strain>
    </source>
</reference>
<accession>A0AA49GKC8</accession>
<dbReference type="InterPro" id="IPR014729">
    <property type="entry name" value="Rossmann-like_a/b/a_fold"/>
</dbReference>
<feature type="domain" description="UspA" evidence="2">
    <location>
        <begin position="43"/>
        <end position="120"/>
    </location>
</feature>
<dbReference type="Pfam" id="PF00582">
    <property type="entry name" value="Usp"/>
    <property type="match status" value="1"/>
</dbReference>
<dbReference type="CDD" id="cd00293">
    <property type="entry name" value="USP-like"/>
    <property type="match status" value="1"/>
</dbReference>
<proteinExistence type="inferred from homology"/>
<dbReference type="EMBL" id="CP120682">
    <property type="protein sequence ID" value="WKN36427.1"/>
    <property type="molecule type" value="Genomic_DNA"/>
</dbReference>
<protein>
    <submittedName>
        <fullName evidence="3">Universal stress protein</fullName>
    </submittedName>
</protein>
<reference evidence="3" key="2">
    <citation type="journal article" date="2024" name="Antonie Van Leeuwenhoek">
        <title>Roseihalotalea indica gen. nov., sp. nov., a halophilic Bacteroidetes from mesopelagic Southwest Indian Ocean with higher carbohydrate metabolic potential.</title>
        <authorList>
            <person name="Chen B."/>
            <person name="Zhang M."/>
            <person name="Lin D."/>
            <person name="Ye J."/>
            <person name="Tang K."/>
        </authorList>
    </citation>
    <scope>NUCLEOTIDE SEQUENCE</scope>
    <source>
        <strain evidence="3">TK19036</strain>
    </source>
</reference>
<name>A0AA49GKC8_9BACT</name>
<dbReference type="SUPFAM" id="SSF52402">
    <property type="entry name" value="Adenine nucleotide alpha hydrolases-like"/>
    <property type="match status" value="2"/>
</dbReference>
<gene>
    <name evidence="3" type="ORF">K4G66_29120</name>
</gene>
<dbReference type="Gene3D" id="3.40.50.620">
    <property type="entry name" value="HUPs"/>
    <property type="match status" value="2"/>
</dbReference>
<evidence type="ECO:0000256" key="1">
    <source>
        <dbReference type="ARBA" id="ARBA00008791"/>
    </source>
</evidence>
<dbReference type="AlphaFoldDB" id="A0AA49GKC8"/>
<sequence length="279" mass="31827">MFKKLAIALAFSPRFEALLHEAKRVRDIFDAQLVIIHVGMQDGGKERLLQQKLKKIGFQEDQVTVIWKQGEPSRKILAVCRREKVDLLIAGAMKKENIFRYYIGSVARKILRKADCSVLMLINPSINPQPFKKIVINGGENDYLLSILKKGCEFGKIEKAAHIHVLREVRMYGLAMAVAGEEGNEDEYTETRRRLLEDEIRKVNSLLQRIDTSTLNINVKVFAGKPEHEIAKFSKRIEADLLILGAPDHKLSLIDRIFPHDLEFLLADLPSNLLVVHQK</sequence>
<organism evidence="3">
    <name type="scientific">Roseihalotalea indica</name>
    <dbReference type="NCBI Taxonomy" id="2867963"/>
    <lineage>
        <taxon>Bacteria</taxon>
        <taxon>Pseudomonadati</taxon>
        <taxon>Bacteroidota</taxon>
        <taxon>Cytophagia</taxon>
        <taxon>Cytophagales</taxon>
        <taxon>Catalimonadaceae</taxon>
        <taxon>Roseihalotalea</taxon>
    </lineage>
</organism>